<reference evidence="1 2" key="1">
    <citation type="journal article" date="2019" name="Sci. Rep.">
        <title>Orb-weaving spider Araneus ventricosus genome elucidates the spidroin gene catalogue.</title>
        <authorList>
            <person name="Kono N."/>
            <person name="Nakamura H."/>
            <person name="Ohtoshi R."/>
            <person name="Moran D.A.P."/>
            <person name="Shinohara A."/>
            <person name="Yoshida Y."/>
            <person name="Fujiwara M."/>
            <person name="Mori M."/>
            <person name="Tomita M."/>
            <person name="Arakawa K."/>
        </authorList>
    </citation>
    <scope>NUCLEOTIDE SEQUENCE [LARGE SCALE GENOMIC DNA]</scope>
</reference>
<name>A0A4Y2VB08_ARAVE</name>
<gene>
    <name evidence="1" type="ORF">AVEN_158786_1</name>
</gene>
<proteinExistence type="predicted"/>
<keyword evidence="2" id="KW-1185">Reference proteome</keyword>
<organism evidence="1 2">
    <name type="scientific">Araneus ventricosus</name>
    <name type="common">Orbweaver spider</name>
    <name type="synonym">Epeira ventricosa</name>
    <dbReference type="NCBI Taxonomy" id="182803"/>
    <lineage>
        <taxon>Eukaryota</taxon>
        <taxon>Metazoa</taxon>
        <taxon>Ecdysozoa</taxon>
        <taxon>Arthropoda</taxon>
        <taxon>Chelicerata</taxon>
        <taxon>Arachnida</taxon>
        <taxon>Araneae</taxon>
        <taxon>Araneomorphae</taxon>
        <taxon>Entelegynae</taxon>
        <taxon>Araneoidea</taxon>
        <taxon>Araneidae</taxon>
        <taxon>Araneus</taxon>
    </lineage>
</organism>
<dbReference type="AlphaFoldDB" id="A0A4Y2VB08"/>
<protein>
    <submittedName>
        <fullName evidence="1">Uncharacterized protein</fullName>
    </submittedName>
</protein>
<evidence type="ECO:0000313" key="1">
    <source>
        <dbReference type="EMBL" id="GBO20917.1"/>
    </source>
</evidence>
<accession>A0A4Y2VB08</accession>
<evidence type="ECO:0000313" key="2">
    <source>
        <dbReference type="Proteomes" id="UP000499080"/>
    </source>
</evidence>
<dbReference type="Proteomes" id="UP000499080">
    <property type="component" value="Unassembled WGS sequence"/>
</dbReference>
<comment type="caution">
    <text evidence="1">The sequence shown here is derived from an EMBL/GenBank/DDBJ whole genome shotgun (WGS) entry which is preliminary data.</text>
</comment>
<feature type="non-terminal residue" evidence="1">
    <location>
        <position position="60"/>
    </location>
</feature>
<sequence length="60" mass="7118">MVNWYQVYLHPRYLVIDVPWPLVSRLWDSLCHPWYLAPSHLSHPVMYPNIPCDKVPCTLG</sequence>
<dbReference type="EMBL" id="BGPR01044195">
    <property type="protein sequence ID" value="GBO20917.1"/>
    <property type="molecule type" value="Genomic_DNA"/>
</dbReference>